<dbReference type="EMBL" id="JACHHU010000023">
    <property type="protein sequence ID" value="MBB6544067.1"/>
    <property type="molecule type" value="Genomic_DNA"/>
</dbReference>
<reference evidence="1 2" key="1">
    <citation type="submission" date="2020-08" db="EMBL/GenBank/DDBJ databases">
        <title>Genomic Encyclopedia of Type Strains, Phase IV (KMG-IV): sequencing the most valuable type-strain genomes for metagenomic binning, comparative biology and taxonomic classification.</title>
        <authorList>
            <person name="Goeker M."/>
        </authorList>
    </citation>
    <scope>NUCLEOTIDE SEQUENCE [LARGE SCALE GENOMIC DNA]</scope>
    <source>
        <strain evidence="1 2">DSM 26287</strain>
    </source>
</reference>
<proteinExistence type="predicted"/>
<dbReference type="RefSeq" id="WP_286288114.1">
    <property type="nucleotide sequence ID" value="NZ_AP027362.1"/>
</dbReference>
<organism evidence="1 2">
    <name type="scientific">Thalassotalea piscium</name>
    <dbReference type="NCBI Taxonomy" id="1230533"/>
    <lineage>
        <taxon>Bacteria</taxon>
        <taxon>Pseudomonadati</taxon>
        <taxon>Pseudomonadota</taxon>
        <taxon>Gammaproteobacteria</taxon>
        <taxon>Alteromonadales</taxon>
        <taxon>Colwelliaceae</taxon>
        <taxon>Thalassotalea</taxon>
    </lineage>
</organism>
<accession>A0A7X0TU81</accession>
<dbReference type="AlphaFoldDB" id="A0A7X0TU81"/>
<protein>
    <submittedName>
        <fullName evidence="1">Uncharacterized protein</fullName>
    </submittedName>
</protein>
<gene>
    <name evidence="1" type="ORF">HNQ55_002591</name>
</gene>
<name>A0A7X0TU81_9GAMM</name>
<sequence length="107" mass="12375">MLYLNFSNSRIRDMPYCHTVFQPIAPNEVESLLSTFTIENFVDGRAAYHLGNGSYSIDAGENDIRAIYDDEDEVVRFFCRHEKEMLRYEKKLKAFATKHGIKLSTSS</sequence>
<comment type="caution">
    <text evidence="1">The sequence shown here is derived from an EMBL/GenBank/DDBJ whole genome shotgun (WGS) entry which is preliminary data.</text>
</comment>
<dbReference type="Proteomes" id="UP000537141">
    <property type="component" value="Unassembled WGS sequence"/>
</dbReference>
<evidence type="ECO:0000313" key="1">
    <source>
        <dbReference type="EMBL" id="MBB6544067.1"/>
    </source>
</evidence>
<keyword evidence="2" id="KW-1185">Reference proteome</keyword>
<evidence type="ECO:0000313" key="2">
    <source>
        <dbReference type="Proteomes" id="UP000537141"/>
    </source>
</evidence>